<keyword evidence="2" id="KW-1185">Reference proteome</keyword>
<reference evidence="1 2" key="1">
    <citation type="journal article" date="2020" name="Cell">
        <title>Large-Scale Comparative Analyses of Tick Genomes Elucidate Their Genetic Diversity and Vector Capacities.</title>
        <authorList>
            <consortium name="Tick Genome and Microbiome Consortium (TIGMIC)"/>
            <person name="Jia N."/>
            <person name="Wang J."/>
            <person name="Shi W."/>
            <person name="Du L."/>
            <person name="Sun Y."/>
            <person name="Zhan W."/>
            <person name="Jiang J.F."/>
            <person name="Wang Q."/>
            <person name="Zhang B."/>
            <person name="Ji P."/>
            <person name="Bell-Sakyi L."/>
            <person name="Cui X.M."/>
            <person name="Yuan T.T."/>
            <person name="Jiang B.G."/>
            <person name="Yang W.F."/>
            <person name="Lam T.T."/>
            <person name="Chang Q.C."/>
            <person name="Ding S.J."/>
            <person name="Wang X.J."/>
            <person name="Zhu J.G."/>
            <person name="Ruan X.D."/>
            <person name="Zhao L."/>
            <person name="Wei J.T."/>
            <person name="Ye R.Z."/>
            <person name="Que T.C."/>
            <person name="Du C.H."/>
            <person name="Zhou Y.H."/>
            <person name="Cheng J.X."/>
            <person name="Dai P.F."/>
            <person name="Guo W.B."/>
            <person name="Han X.H."/>
            <person name="Huang E.J."/>
            <person name="Li L.F."/>
            <person name="Wei W."/>
            <person name="Gao Y.C."/>
            <person name="Liu J.Z."/>
            <person name="Shao H.Z."/>
            <person name="Wang X."/>
            <person name="Wang C.C."/>
            <person name="Yang T.C."/>
            <person name="Huo Q.B."/>
            <person name="Li W."/>
            <person name="Chen H.Y."/>
            <person name="Chen S.E."/>
            <person name="Zhou L.G."/>
            <person name="Ni X.B."/>
            <person name="Tian J.H."/>
            <person name="Sheng Y."/>
            <person name="Liu T."/>
            <person name="Pan Y.S."/>
            <person name="Xia L.Y."/>
            <person name="Li J."/>
            <person name="Zhao F."/>
            <person name="Cao W.C."/>
        </authorList>
    </citation>
    <scope>NUCLEOTIDE SEQUENCE [LARGE SCALE GENOMIC DNA]</scope>
    <source>
        <strain evidence="1">Iper-2018</strain>
    </source>
</reference>
<organism evidence="1 2">
    <name type="scientific">Ixodes persulcatus</name>
    <name type="common">Taiga tick</name>
    <dbReference type="NCBI Taxonomy" id="34615"/>
    <lineage>
        <taxon>Eukaryota</taxon>
        <taxon>Metazoa</taxon>
        <taxon>Ecdysozoa</taxon>
        <taxon>Arthropoda</taxon>
        <taxon>Chelicerata</taxon>
        <taxon>Arachnida</taxon>
        <taxon>Acari</taxon>
        <taxon>Parasitiformes</taxon>
        <taxon>Ixodida</taxon>
        <taxon>Ixodoidea</taxon>
        <taxon>Ixodidae</taxon>
        <taxon>Ixodinae</taxon>
        <taxon>Ixodes</taxon>
    </lineage>
</organism>
<comment type="caution">
    <text evidence="1">The sequence shown here is derived from an EMBL/GenBank/DDBJ whole genome shotgun (WGS) entry which is preliminary data.</text>
</comment>
<name>A0AC60P0J8_IXOPE</name>
<feature type="non-terminal residue" evidence="1">
    <location>
        <position position="273"/>
    </location>
</feature>
<evidence type="ECO:0000313" key="1">
    <source>
        <dbReference type="EMBL" id="KAG0412832.1"/>
    </source>
</evidence>
<protein>
    <submittedName>
        <fullName evidence="1">Uncharacterized protein</fullName>
    </submittedName>
</protein>
<evidence type="ECO:0000313" key="2">
    <source>
        <dbReference type="Proteomes" id="UP000805193"/>
    </source>
</evidence>
<proteinExistence type="predicted"/>
<gene>
    <name evidence="1" type="ORF">HPB47_010023</name>
</gene>
<accession>A0AC60P0J8</accession>
<dbReference type="Proteomes" id="UP000805193">
    <property type="component" value="Unassembled WGS sequence"/>
</dbReference>
<dbReference type="EMBL" id="JABSTQ010011319">
    <property type="protein sequence ID" value="KAG0412832.1"/>
    <property type="molecule type" value="Genomic_DNA"/>
</dbReference>
<sequence length="273" mass="31334">MGLNIAAERAAEAPLGVVKKTRVDSSWSRPVPVNGEPKTGGVHRQSDLALTSQLLETLLDNYDSTQRPWHGVRPTSVTANMLIRSMGPISELDMEYSMDCYFRQRWTDQRLKFNGTINPISLHIKMLERIWKPDTYFINGKGSYLHTITQPNKLLRIYRNGDVLYSMRRGIYASVPRDGYTVDQLVYSWDSTFPVDLIPGLALSQFDLINYPYRNSTYAFNNGLFSVLHVNFNLQRHMGYFLIQVYVPCVLIVVLSWVSFWINREATADRVGL</sequence>